<sequence length="173" mass="19614">MAWDYGRRGVAGSARAVCAVDKVPSFTLWTLSDSNRFDRNNLIAWIGNTNRFTFSIPSVCPYYQIGGAESKYDDNSFHLCLGLACWPLMAALQLQLLEERTSCSGRCMIIKNQLLIKGTPVFSPHRFWAEMLFTSNFLILDVRCRDGKETEAGTENKGEETKKRDKSRYSQGH</sequence>
<dbReference type="RefSeq" id="XP_059603239.1">
    <property type="nucleotide sequence ID" value="XM_059749591.1"/>
</dbReference>
<gene>
    <name evidence="2" type="ORF">An01g07800</name>
</gene>
<dbReference type="GeneID" id="84590011"/>
<feature type="compositionally biased region" description="Basic and acidic residues" evidence="1">
    <location>
        <begin position="149"/>
        <end position="163"/>
    </location>
</feature>
<feature type="region of interest" description="Disordered" evidence="1">
    <location>
        <begin position="149"/>
        <end position="173"/>
    </location>
</feature>
<protein>
    <submittedName>
        <fullName evidence="2">Uncharacterized protein</fullName>
    </submittedName>
</protein>
<name>A0AAJ8BTZ1_ASPNG</name>
<proteinExistence type="predicted"/>
<reference evidence="2" key="2">
    <citation type="submission" date="2025-08" db="UniProtKB">
        <authorList>
            <consortium name="RefSeq"/>
        </authorList>
    </citation>
    <scope>IDENTIFICATION</scope>
</reference>
<evidence type="ECO:0000313" key="2">
    <source>
        <dbReference type="RefSeq" id="XP_059603239.1"/>
    </source>
</evidence>
<accession>A0AAJ8BTZ1</accession>
<dbReference type="AlphaFoldDB" id="A0AAJ8BTZ1"/>
<evidence type="ECO:0000256" key="1">
    <source>
        <dbReference type="SAM" id="MobiDB-lite"/>
    </source>
</evidence>
<organism evidence="2">
    <name type="scientific">Aspergillus niger</name>
    <dbReference type="NCBI Taxonomy" id="5061"/>
    <lineage>
        <taxon>Eukaryota</taxon>
        <taxon>Fungi</taxon>
        <taxon>Dikarya</taxon>
        <taxon>Ascomycota</taxon>
        <taxon>Pezizomycotina</taxon>
        <taxon>Eurotiomycetes</taxon>
        <taxon>Eurotiomycetidae</taxon>
        <taxon>Eurotiales</taxon>
        <taxon>Aspergillaceae</taxon>
        <taxon>Aspergillus</taxon>
        <taxon>Aspergillus subgen. Circumdati</taxon>
    </lineage>
</organism>
<reference evidence="2" key="1">
    <citation type="submission" date="2025-02" db="EMBL/GenBank/DDBJ databases">
        <authorList>
            <consortium name="NCBI Genome Project"/>
        </authorList>
    </citation>
    <scope>NUCLEOTIDE SEQUENCE</scope>
</reference>
<dbReference type="KEGG" id="ang:An01g07800"/>
<dbReference type="VEuPathDB" id="FungiDB:An01g07800"/>